<evidence type="ECO:0000313" key="1">
    <source>
        <dbReference type="EMBL" id="WXA94582.1"/>
    </source>
</evidence>
<evidence type="ECO:0000313" key="2">
    <source>
        <dbReference type="Proteomes" id="UP001379533"/>
    </source>
</evidence>
<dbReference type="EMBL" id="CP089982">
    <property type="protein sequence ID" value="WXA94582.1"/>
    <property type="molecule type" value="Genomic_DNA"/>
</dbReference>
<keyword evidence="2" id="KW-1185">Reference proteome</keyword>
<organism evidence="1 2">
    <name type="scientific">Pendulispora brunnea</name>
    <dbReference type="NCBI Taxonomy" id="2905690"/>
    <lineage>
        <taxon>Bacteria</taxon>
        <taxon>Pseudomonadati</taxon>
        <taxon>Myxococcota</taxon>
        <taxon>Myxococcia</taxon>
        <taxon>Myxococcales</taxon>
        <taxon>Sorangiineae</taxon>
        <taxon>Pendulisporaceae</taxon>
        <taxon>Pendulispora</taxon>
    </lineage>
</organism>
<proteinExistence type="predicted"/>
<dbReference type="RefSeq" id="WP_394845192.1">
    <property type="nucleotide sequence ID" value="NZ_CP089982.1"/>
</dbReference>
<gene>
    <name evidence="1" type="ORF">LZC95_50220</name>
</gene>
<sequence>MKGALLGVVRALFARIDYLALYSCRVVSQNADGSLELMPDDARVPGLSRVEIQYGVPGVKAKVKPGSRVMVGWQNGDPAKPYAALWEPEGLELLILADGSRPIARQGDAVQVLVTLPGMPAYGTIISGAERVHA</sequence>
<name>A0ABZ2KB25_9BACT</name>
<accession>A0ABZ2KB25</accession>
<reference evidence="1 2" key="1">
    <citation type="submission" date="2021-12" db="EMBL/GenBank/DDBJ databases">
        <title>Discovery of the Pendulisporaceae a myxobacterial family with distinct sporulation behavior and unique specialized metabolism.</title>
        <authorList>
            <person name="Garcia R."/>
            <person name="Popoff A."/>
            <person name="Bader C.D."/>
            <person name="Loehr J."/>
            <person name="Walesch S."/>
            <person name="Walt C."/>
            <person name="Boldt J."/>
            <person name="Bunk B."/>
            <person name="Haeckl F.J.F.P.J."/>
            <person name="Gunesch A.P."/>
            <person name="Birkelbach J."/>
            <person name="Nuebel U."/>
            <person name="Pietschmann T."/>
            <person name="Bach T."/>
            <person name="Mueller R."/>
        </authorList>
    </citation>
    <scope>NUCLEOTIDE SEQUENCE [LARGE SCALE GENOMIC DNA]</scope>
    <source>
        <strain evidence="1 2">MSr12523</strain>
    </source>
</reference>
<dbReference type="Proteomes" id="UP001379533">
    <property type="component" value="Chromosome"/>
</dbReference>
<protein>
    <submittedName>
        <fullName evidence="1">Uncharacterized protein</fullName>
    </submittedName>
</protein>